<dbReference type="PANTHER" id="PTHR47739">
    <property type="entry name" value="TRNA1(VAL) (ADENINE(37)-N6)-METHYLTRANSFERASE"/>
    <property type="match status" value="1"/>
</dbReference>
<organism evidence="4 5">
    <name type="scientific">Desulfamplus magnetovallimortis</name>
    <dbReference type="NCBI Taxonomy" id="1246637"/>
    <lineage>
        <taxon>Bacteria</taxon>
        <taxon>Pseudomonadati</taxon>
        <taxon>Thermodesulfobacteriota</taxon>
        <taxon>Desulfobacteria</taxon>
        <taxon>Desulfobacterales</taxon>
        <taxon>Desulfobacteraceae</taxon>
        <taxon>Desulfamplus</taxon>
    </lineage>
</organism>
<reference evidence="4 5" key="1">
    <citation type="submission" date="2017-03" db="EMBL/GenBank/DDBJ databases">
        <authorList>
            <person name="Afonso C.L."/>
            <person name="Miller P.J."/>
            <person name="Scott M.A."/>
            <person name="Spackman E."/>
            <person name="Goraichik I."/>
            <person name="Dimitrov K.M."/>
            <person name="Suarez D.L."/>
            <person name="Swayne D.E."/>
        </authorList>
    </citation>
    <scope>NUCLEOTIDE SEQUENCE [LARGE SCALE GENOMIC DNA]</scope>
    <source>
        <strain evidence="4">PRJEB14757</strain>
    </source>
</reference>
<dbReference type="Proteomes" id="UP000191931">
    <property type="component" value="Unassembled WGS sequence"/>
</dbReference>
<dbReference type="GO" id="GO:0008170">
    <property type="term" value="F:N-methyltransferase activity"/>
    <property type="evidence" value="ECO:0007669"/>
    <property type="project" value="UniProtKB-ARBA"/>
</dbReference>
<keyword evidence="4" id="KW-0808">Transferase</keyword>
<dbReference type="InterPro" id="IPR007848">
    <property type="entry name" value="Small_mtfrase_dom"/>
</dbReference>
<dbReference type="EC" id="2.1.1.-" evidence="4"/>
<dbReference type="PANTHER" id="PTHR47739:SF1">
    <property type="entry name" value="TRNA1(VAL) (ADENINE(37)-N6)-METHYLTRANSFERASE"/>
    <property type="match status" value="1"/>
</dbReference>
<feature type="domain" description="Methyltransferase small" evidence="3">
    <location>
        <begin position="16"/>
        <end position="144"/>
    </location>
</feature>
<name>A0A1W1H4U5_9BACT</name>
<dbReference type="EMBL" id="FWEV01000001">
    <property type="protein sequence ID" value="SLM27388.1"/>
    <property type="molecule type" value="Genomic_DNA"/>
</dbReference>
<dbReference type="InterPro" id="IPR029063">
    <property type="entry name" value="SAM-dependent_MTases_sf"/>
</dbReference>
<dbReference type="GO" id="GO:0008757">
    <property type="term" value="F:S-adenosylmethionine-dependent methyltransferase activity"/>
    <property type="evidence" value="ECO:0007669"/>
    <property type="project" value="UniProtKB-ARBA"/>
</dbReference>
<dbReference type="SUPFAM" id="SSF53335">
    <property type="entry name" value="S-adenosyl-L-methionine-dependent methyltransferases"/>
    <property type="match status" value="1"/>
</dbReference>
<evidence type="ECO:0000256" key="1">
    <source>
        <dbReference type="ARBA" id="ARBA00022603"/>
    </source>
</evidence>
<evidence type="ECO:0000256" key="2">
    <source>
        <dbReference type="ARBA" id="ARBA00022691"/>
    </source>
</evidence>
<proteinExistence type="predicted"/>
<dbReference type="GO" id="GO:0032259">
    <property type="term" value="P:methylation"/>
    <property type="evidence" value="ECO:0007669"/>
    <property type="project" value="UniProtKB-KW"/>
</dbReference>
<protein>
    <submittedName>
        <fullName evidence="4">Putative SAM-dependent methyltransferase</fullName>
        <ecNumber evidence="4">2.1.1.-</ecNumber>
    </submittedName>
</protein>
<accession>A0A1W1H4U5</accession>
<keyword evidence="5" id="KW-1185">Reference proteome</keyword>
<evidence type="ECO:0000259" key="3">
    <source>
        <dbReference type="Pfam" id="PF05175"/>
    </source>
</evidence>
<dbReference type="GO" id="GO:0003676">
    <property type="term" value="F:nucleic acid binding"/>
    <property type="evidence" value="ECO:0007669"/>
    <property type="project" value="InterPro"/>
</dbReference>
<dbReference type="Gene3D" id="3.40.50.150">
    <property type="entry name" value="Vaccinia Virus protein VP39"/>
    <property type="match status" value="1"/>
</dbReference>
<keyword evidence="1 4" id="KW-0489">Methyltransferase</keyword>
<dbReference type="PROSITE" id="PS00092">
    <property type="entry name" value="N6_MTASE"/>
    <property type="match status" value="1"/>
</dbReference>
<dbReference type="InterPro" id="IPR050210">
    <property type="entry name" value="tRNA_Adenine-N(6)_MTase"/>
</dbReference>
<sequence>MDPFLLTEHVINLMNGKERVLEIGTGSGVMAIILASQCQLSDTTITAVEIQSSLYEVAKKNITSNGMQSKIKLIHDDIIKMKSREKGGEFDMVISNPPYQKKNSSRINHDTEKAIAKHEITLDMEQLICCAAYFLKQNGSLHLIYPAGRTRELLYNMKHHKIEISYIRFVHSDTKSHAKLVIVSGIKNSCTKLSILPPIFLK</sequence>
<dbReference type="Pfam" id="PF05175">
    <property type="entry name" value="MTS"/>
    <property type="match status" value="1"/>
</dbReference>
<evidence type="ECO:0000313" key="4">
    <source>
        <dbReference type="EMBL" id="SLM27388.1"/>
    </source>
</evidence>
<gene>
    <name evidence="4" type="ORF">MTBBW1_10047</name>
</gene>
<dbReference type="CDD" id="cd02440">
    <property type="entry name" value="AdoMet_MTases"/>
    <property type="match status" value="1"/>
</dbReference>
<evidence type="ECO:0000313" key="5">
    <source>
        <dbReference type="Proteomes" id="UP000191931"/>
    </source>
</evidence>
<dbReference type="STRING" id="1246637.MTBBW1_10047"/>
<keyword evidence="2" id="KW-0949">S-adenosyl-L-methionine</keyword>
<dbReference type="AlphaFoldDB" id="A0A1W1H4U5"/>
<dbReference type="InterPro" id="IPR002052">
    <property type="entry name" value="DNA_methylase_N6_adenine_CS"/>
</dbReference>